<comment type="similarity">
    <text evidence="1">Belongs to the CdaR family.</text>
</comment>
<dbReference type="Proteomes" id="UP001597452">
    <property type="component" value="Unassembled WGS sequence"/>
</dbReference>
<dbReference type="InterPro" id="IPR010523">
    <property type="entry name" value="XylR_N"/>
</dbReference>
<keyword evidence="4" id="KW-1185">Reference proteome</keyword>
<sequence>MGNNKLEMTSNKRGEIMVDGERMILTSPSVFGTLVKDLSENISESRMKGFMIRYGWNLGVNDAKKMKKNHKLSLENHLKKGPTLHMMRGYTEVVRTHFSIDYNSDQSVQCIHVEGKWLNSYEAEEYIKQFGCSNSPVCHTLVGYASGYYSEICQKSVYFKEVSCKGMGDSHCSYVGKTLQEWGEDIKEELRYYQDQAIVKELEKTYKQLIEEQNIISRSFHIHKLLTDELANGSDLQDMASVVHNETKVPLLIEDVHFNPIAYSGIQEDRLIEIYEHEIVEKYDQTEIIETRSHCRMVTPIYLKEQLLGYCSFIQEDQVQLSKADQMILERVATVCSLYLLNEKNAFEATERVKGQFLEQIISGQALTKQEILKRGSFISIDLSKPFQIAILKYSNIQTAEDHDLLLNDRLISWVRDYFKKSKDILIGQKGSEIIVLVQSEPYEKFSSLISYLKQAEPELSYSIGISTIDNQIEQASHLYHEAKVALQMTKGHNKVTEFDELGVIGLLLDSSNKDAVRFKAKQLLDPIYHAEHHSSELLKTLYVFLSNGGNLEQTMRDLSLSLSGLRYRVKRIEQLTGHNLRNPEITHQLYITLQFLISEGELEL</sequence>
<dbReference type="PROSITE" id="PS50887">
    <property type="entry name" value="GGDEF"/>
    <property type="match status" value="1"/>
</dbReference>
<dbReference type="InterPro" id="IPR000160">
    <property type="entry name" value="GGDEF_dom"/>
</dbReference>
<accession>A0ABW5Q9V5</accession>
<feature type="domain" description="GGDEF" evidence="2">
    <location>
        <begin position="385"/>
        <end position="501"/>
    </location>
</feature>
<dbReference type="PANTHER" id="PTHR33744:SF1">
    <property type="entry name" value="DNA-BINDING TRANSCRIPTIONAL ACTIVATOR ADER"/>
    <property type="match status" value="1"/>
</dbReference>
<evidence type="ECO:0000313" key="4">
    <source>
        <dbReference type="Proteomes" id="UP001597452"/>
    </source>
</evidence>
<dbReference type="Pfam" id="PF13556">
    <property type="entry name" value="HTH_30"/>
    <property type="match status" value="1"/>
</dbReference>
<dbReference type="Gene3D" id="1.10.10.2840">
    <property type="entry name" value="PucR C-terminal helix-turn-helix domain"/>
    <property type="match status" value="1"/>
</dbReference>
<comment type="caution">
    <text evidence="3">The sequence shown here is derived from an EMBL/GenBank/DDBJ whole genome shotgun (WGS) entry which is preliminary data.</text>
</comment>
<dbReference type="EMBL" id="JBHUMZ010000019">
    <property type="protein sequence ID" value="MFD2638768.1"/>
    <property type="molecule type" value="Genomic_DNA"/>
</dbReference>
<dbReference type="InterPro" id="IPR004096">
    <property type="entry name" value="V4R"/>
</dbReference>
<evidence type="ECO:0000313" key="3">
    <source>
        <dbReference type="EMBL" id="MFD2638768.1"/>
    </source>
</evidence>
<dbReference type="SUPFAM" id="SSF111126">
    <property type="entry name" value="Ligand-binding domain in the NO signalling and Golgi transport"/>
    <property type="match status" value="1"/>
</dbReference>
<name>A0ABW5Q9V5_9BACI</name>
<dbReference type="Pfam" id="PF06505">
    <property type="entry name" value="XylR_N"/>
    <property type="match status" value="1"/>
</dbReference>
<dbReference type="InterPro" id="IPR025736">
    <property type="entry name" value="PucR_C-HTH_dom"/>
</dbReference>
<dbReference type="SMART" id="SM00989">
    <property type="entry name" value="V4R"/>
    <property type="match status" value="1"/>
</dbReference>
<dbReference type="Pfam" id="PF17853">
    <property type="entry name" value="GGDEF_2"/>
    <property type="match status" value="1"/>
</dbReference>
<gene>
    <name evidence="3" type="ORF">ACFSW4_07830</name>
</gene>
<dbReference type="Pfam" id="PF02830">
    <property type="entry name" value="V4R"/>
    <property type="match status" value="1"/>
</dbReference>
<evidence type="ECO:0000259" key="2">
    <source>
        <dbReference type="PROSITE" id="PS50887"/>
    </source>
</evidence>
<evidence type="ECO:0000256" key="1">
    <source>
        <dbReference type="ARBA" id="ARBA00006754"/>
    </source>
</evidence>
<organism evidence="3 4">
    <name type="scientific">Piscibacillus salipiscarius</name>
    <dbReference type="NCBI Taxonomy" id="299480"/>
    <lineage>
        <taxon>Bacteria</taxon>
        <taxon>Bacillati</taxon>
        <taxon>Bacillota</taxon>
        <taxon>Bacilli</taxon>
        <taxon>Bacillales</taxon>
        <taxon>Bacillaceae</taxon>
        <taxon>Piscibacillus</taxon>
    </lineage>
</organism>
<dbReference type="InterPro" id="IPR024096">
    <property type="entry name" value="NO_sig/Golgi_transp_ligand-bd"/>
</dbReference>
<dbReference type="InterPro" id="IPR041522">
    <property type="entry name" value="CdaR_GGDEF"/>
</dbReference>
<dbReference type="InterPro" id="IPR051448">
    <property type="entry name" value="CdaR-like_regulators"/>
</dbReference>
<proteinExistence type="inferred from homology"/>
<reference evidence="4" key="1">
    <citation type="journal article" date="2019" name="Int. J. Syst. Evol. Microbiol.">
        <title>The Global Catalogue of Microorganisms (GCM) 10K type strain sequencing project: providing services to taxonomists for standard genome sequencing and annotation.</title>
        <authorList>
            <consortium name="The Broad Institute Genomics Platform"/>
            <consortium name="The Broad Institute Genome Sequencing Center for Infectious Disease"/>
            <person name="Wu L."/>
            <person name="Ma J."/>
        </authorList>
    </citation>
    <scope>NUCLEOTIDE SEQUENCE [LARGE SCALE GENOMIC DNA]</scope>
    <source>
        <strain evidence="4">TISTR 1571</strain>
    </source>
</reference>
<dbReference type="PANTHER" id="PTHR33744">
    <property type="entry name" value="CARBOHYDRATE DIACID REGULATOR"/>
    <property type="match status" value="1"/>
</dbReference>
<dbReference type="RefSeq" id="WP_377328523.1">
    <property type="nucleotide sequence ID" value="NZ_JBHUMZ010000019.1"/>
</dbReference>
<dbReference type="InterPro" id="IPR042070">
    <property type="entry name" value="PucR_C-HTH_sf"/>
</dbReference>
<protein>
    <submittedName>
        <fullName evidence="3">XylR N-terminal domain-containing protein</fullName>
    </submittedName>
</protein>
<dbReference type="Gene3D" id="3.30.1380.20">
    <property type="entry name" value="Trafficking protein particle complex subunit 3"/>
    <property type="match status" value="1"/>
</dbReference>